<reference evidence="1 2" key="1">
    <citation type="submission" date="2020-08" db="EMBL/GenBank/DDBJ databases">
        <title>Genomic Encyclopedia of Type Strains, Phase IV (KMG-IV): sequencing the most valuable type-strain genomes for metagenomic binning, comparative biology and taxonomic classification.</title>
        <authorList>
            <person name="Goeker M."/>
        </authorList>
    </citation>
    <scope>NUCLEOTIDE SEQUENCE [LARGE SCALE GENOMIC DNA]</scope>
    <source>
        <strain evidence="1 2">DSM 102044</strain>
    </source>
</reference>
<proteinExistence type="predicted"/>
<sequence length="469" mass="54662">MNKNILFVIPDGVGIRNYLYSDLFLHLNQQGFHIHLMHNLESQILNYVKNERGIDFSDEPLRKVTESRFQQFLRETSTYARLKHNSKLKQNPTILTNWFKVRNNPLKRVFQKTTELASTTLSNYEGIKYLEETNRLKWRRSLAYQEFKSDIQRIKPDLIFITHQRVATLEPLCLAASDLGVKTVTAIFSWDNLPKARLPLRTDHYAVWSEYMKNELLEYYPEIPESALAIVGTPQFDFHFQPELLESREDFAAKYGLDTSKKWILFSGDDELTSPHDPDYLSDVASALESNPEVSILFRQVPVCTVERYQTVLDRFSNIKHIPPKWEKGASWMSFYPLFEDIKLLMNLCQHCEFSVNIGSTIGLDFSYFDKPTVFLAYDTVEDKNWSTDVVYKFQHFRSFEGLDAVVFAKEKSSLSSLLNQVLEKPEAFSTQKHLWRDKIASNRKKNLSSKQITAFLESILVETEAVQE</sequence>
<accession>A0A841MYQ0</accession>
<dbReference type="AlphaFoldDB" id="A0A841MYQ0"/>
<evidence type="ECO:0008006" key="3">
    <source>
        <dbReference type="Google" id="ProtNLM"/>
    </source>
</evidence>
<evidence type="ECO:0000313" key="2">
    <source>
        <dbReference type="Proteomes" id="UP000588604"/>
    </source>
</evidence>
<dbReference type="EMBL" id="JACIJO010000003">
    <property type="protein sequence ID" value="MBB6327758.1"/>
    <property type="molecule type" value="Genomic_DNA"/>
</dbReference>
<organism evidence="1 2">
    <name type="scientific">Algoriphagus iocasae</name>
    <dbReference type="NCBI Taxonomy" id="1836499"/>
    <lineage>
        <taxon>Bacteria</taxon>
        <taxon>Pseudomonadati</taxon>
        <taxon>Bacteroidota</taxon>
        <taxon>Cytophagia</taxon>
        <taxon>Cytophagales</taxon>
        <taxon>Cyclobacteriaceae</taxon>
        <taxon>Algoriphagus</taxon>
    </lineage>
</organism>
<dbReference type="RefSeq" id="WP_184496518.1">
    <property type="nucleotide sequence ID" value="NZ_JACIJO010000003.1"/>
</dbReference>
<dbReference type="SUPFAM" id="SSF53756">
    <property type="entry name" value="UDP-Glycosyltransferase/glycogen phosphorylase"/>
    <property type="match status" value="1"/>
</dbReference>
<evidence type="ECO:0000313" key="1">
    <source>
        <dbReference type="EMBL" id="MBB6327758.1"/>
    </source>
</evidence>
<gene>
    <name evidence="1" type="ORF">FHS59_003401</name>
</gene>
<comment type="caution">
    <text evidence="1">The sequence shown here is derived from an EMBL/GenBank/DDBJ whole genome shotgun (WGS) entry which is preliminary data.</text>
</comment>
<dbReference type="Proteomes" id="UP000588604">
    <property type="component" value="Unassembled WGS sequence"/>
</dbReference>
<keyword evidence="2" id="KW-1185">Reference proteome</keyword>
<name>A0A841MYQ0_9BACT</name>
<protein>
    <recommendedName>
        <fullName evidence="3">UDP-glycosyltransferase</fullName>
    </recommendedName>
</protein>